<feature type="coiled-coil region" evidence="1">
    <location>
        <begin position="541"/>
        <end position="592"/>
    </location>
</feature>
<dbReference type="EMBL" id="PITK01001017">
    <property type="protein sequence ID" value="TBU11840.1"/>
    <property type="molecule type" value="Genomic_DNA"/>
</dbReference>
<keyword evidence="1" id="KW-0175">Coiled coil</keyword>
<dbReference type="Proteomes" id="UP000292282">
    <property type="component" value="Unassembled WGS sequence"/>
</dbReference>
<dbReference type="VEuPathDB" id="MicrosporidiaDB:CWI38_1017p0010"/>
<keyword evidence="5" id="KW-1185">Reference proteome</keyword>
<dbReference type="PANTHER" id="PTHR13173">
    <property type="entry name" value="WW DOMAIN BINDING PROTEIN 4"/>
    <property type="match status" value="1"/>
</dbReference>
<evidence type="ECO:0000256" key="2">
    <source>
        <dbReference type="SAM" id="MobiDB-lite"/>
    </source>
</evidence>
<organism evidence="4 5">
    <name type="scientific">Hamiltosporidium tvaerminnensis</name>
    <dbReference type="NCBI Taxonomy" id="1176355"/>
    <lineage>
        <taxon>Eukaryota</taxon>
        <taxon>Fungi</taxon>
        <taxon>Fungi incertae sedis</taxon>
        <taxon>Microsporidia</taxon>
        <taxon>Dubosqiidae</taxon>
        <taxon>Hamiltosporidium</taxon>
    </lineage>
</organism>
<evidence type="ECO:0000313" key="4">
    <source>
        <dbReference type="EMBL" id="TBU11840.1"/>
    </source>
</evidence>
<name>A0A4Q9LW36_9MICR</name>
<accession>A0A4Q9LW36</accession>
<feature type="region of interest" description="Disordered" evidence="2">
    <location>
        <begin position="605"/>
        <end position="640"/>
    </location>
</feature>
<feature type="chain" id="PRO_5020665167" evidence="3">
    <location>
        <begin position="19"/>
        <end position="817"/>
    </location>
</feature>
<evidence type="ECO:0000256" key="3">
    <source>
        <dbReference type="SAM" id="SignalP"/>
    </source>
</evidence>
<dbReference type="GO" id="GO:0000398">
    <property type="term" value="P:mRNA splicing, via spliceosome"/>
    <property type="evidence" value="ECO:0007669"/>
    <property type="project" value="InterPro"/>
</dbReference>
<comment type="caution">
    <text evidence="4">The sequence shown here is derived from an EMBL/GenBank/DDBJ whole genome shotgun (WGS) entry which is preliminary data.</text>
</comment>
<feature type="signal peptide" evidence="3">
    <location>
        <begin position="1"/>
        <end position="18"/>
    </location>
</feature>
<dbReference type="AlphaFoldDB" id="A0A4Q9LW36"/>
<dbReference type="InterPro" id="IPR040023">
    <property type="entry name" value="WBP4"/>
</dbReference>
<dbReference type="PANTHER" id="PTHR13173:SF10">
    <property type="entry name" value="WW DOMAIN-BINDING PROTEIN 4"/>
    <property type="match status" value="1"/>
</dbReference>
<feature type="compositionally biased region" description="Basic and acidic residues" evidence="2">
    <location>
        <begin position="605"/>
        <end position="637"/>
    </location>
</feature>
<gene>
    <name evidence="4" type="ORF">CWI38_1017p0010</name>
</gene>
<feature type="compositionally biased region" description="Basic and acidic residues" evidence="2">
    <location>
        <begin position="180"/>
        <end position="233"/>
    </location>
</feature>
<dbReference type="GO" id="GO:0071011">
    <property type="term" value="C:precatalytic spliceosome"/>
    <property type="evidence" value="ECO:0007669"/>
    <property type="project" value="TreeGrafter"/>
</dbReference>
<proteinExistence type="predicted"/>
<reference evidence="4 5" key="1">
    <citation type="submission" date="2017-12" db="EMBL/GenBank/DDBJ databases">
        <authorList>
            <person name="Pombert J.-F."/>
            <person name="Haag K.L."/>
            <person name="Ebert D."/>
        </authorList>
    </citation>
    <scope>NUCLEOTIDE SEQUENCE [LARGE SCALE GENOMIC DNA]</scope>
    <source>
        <strain evidence="4">IL-G-3</strain>
    </source>
</reference>
<sequence length="817" mass="96548">MIIFLSFFIFAIKCEILGIDFSDEMRAAQNIRSRRVVYKINGSLSRPTILDLKEMSPTKFLSYFTIEDLSDIFCFESKDLCEKVPYLVILENKEKHFKIPNLESPLNFTALNFLFIKYLNLENNKFKCVLSKRSYLTKEQSQQLFQSFHKADYKVSMVVPESLCFLADYISALPIETEEEVKKNSENEKNDEKTENEVKADSEVKTEKDEKSDKEQKDENEKNEKKDEKEKDNNKYEGRNYLVISTRGIKSVFSMYSVKKTEKKVNFKNLFHLESEDFSDKTIKSTFYSIVEDITVTNFKKEFLESKGSSVEIPTLICYPRDKTVTQENNNFLFCDLSKIIKKIIEGIIRNDDIYKPLDIKTYNLNKEVKFVLFNTFFDLKEIKNIFLKIILEKKTKFENMKEEIKSKIENKEFKTLFCSNFVEMKMFQNIFPFDFETKYTNKDSISFGAAYLGEKHVKIQDERILYPTSDTLFGNSKSNKIIENVIKEIKIRNDFKNTLEKFEGQNLLKNFSEFSDTEIGEIIEKAKKQFSNLKEMENFISLIKNKIEENSKRIREKERKAKEIERRGEGVKQLDNLISELEKENLFADLEDFSKENITNEDIKDHSKEDISKENTTKDNTTKDNINKENTTKENINKYNINKENTTKDNTTKDNINKENITRDVNTTIPTDTSTKEVKNIGSEHLVELRDVFVSVKTWFENNKENKEIGHSEFLNQFVNLKSKHRIITTRIQRMKEEKERIEKEKLEKEKLEKEEKERIEKEEKDKDNKDKEKDNKDKDNKEKEKEKEDIPTLPSEENEVLPPFNETPSFEKTEL</sequence>
<evidence type="ECO:0000256" key="1">
    <source>
        <dbReference type="SAM" id="Coils"/>
    </source>
</evidence>
<protein>
    <submittedName>
        <fullName evidence="4">Uncharacterized protein</fullName>
    </submittedName>
</protein>
<keyword evidence="3" id="KW-0732">Signal</keyword>
<feature type="region of interest" description="Disordered" evidence="2">
    <location>
        <begin position="744"/>
        <end position="817"/>
    </location>
</feature>
<dbReference type="GO" id="GO:0003723">
    <property type="term" value="F:RNA binding"/>
    <property type="evidence" value="ECO:0007669"/>
    <property type="project" value="TreeGrafter"/>
</dbReference>
<feature type="compositionally biased region" description="Basic and acidic residues" evidence="2">
    <location>
        <begin position="744"/>
        <end position="792"/>
    </location>
</feature>
<feature type="region of interest" description="Disordered" evidence="2">
    <location>
        <begin position="179"/>
        <end position="233"/>
    </location>
</feature>
<evidence type="ECO:0000313" key="5">
    <source>
        <dbReference type="Proteomes" id="UP000292282"/>
    </source>
</evidence>